<dbReference type="WBParaSite" id="PSAMB.scaffold2900size20664.g19601.t1">
    <property type="protein sequence ID" value="PSAMB.scaffold2900size20664.g19601.t1"/>
    <property type="gene ID" value="PSAMB.scaffold2900size20664.g19601"/>
</dbReference>
<dbReference type="InterPro" id="IPR040128">
    <property type="entry name" value="T25E4.2-like"/>
</dbReference>
<keyword evidence="1" id="KW-0812">Transmembrane</keyword>
<keyword evidence="1" id="KW-1133">Transmembrane helix</keyword>
<keyword evidence="1" id="KW-0472">Membrane</keyword>
<dbReference type="Proteomes" id="UP000887566">
    <property type="component" value="Unplaced"/>
</dbReference>
<dbReference type="WBParaSite" id="PSAMB.scaffold9473size4939.g32508.t1">
    <property type="protein sequence ID" value="PSAMB.scaffold9473size4939.g32508.t1"/>
    <property type="gene ID" value="PSAMB.scaffold9473size4939.g32508"/>
</dbReference>
<dbReference type="PANTHER" id="PTHR22714">
    <property type="entry name" value="PROTEIN CBG02446-RELATED"/>
    <property type="match status" value="1"/>
</dbReference>
<evidence type="ECO:0000313" key="3">
    <source>
        <dbReference type="WBParaSite" id="PSAMB.scaffold2900size20664.g19601.t1"/>
    </source>
</evidence>
<evidence type="ECO:0000313" key="2">
    <source>
        <dbReference type="Proteomes" id="UP000887566"/>
    </source>
</evidence>
<keyword evidence="2" id="KW-1185">Reference proteome</keyword>
<accession>A0A914XR97</accession>
<dbReference type="Gene3D" id="1.10.287.70">
    <property type="match status" value="1"/>
</dbReference>
<dbReference type="AlphaFoldDB" id="A0A914XR97"/>
<reference evidence="3 4" key="1">
    <citation type="submission" date="2022-11" db="UniProtKB">
        <authorList>
            <consortium name="WormBaseParasite"/>
        </authorList>
    </citation>
    <scope>IDENTIFICATION</scope>
</reference>
<sequence length="254" mass="28786">MNNSNSQLEAPWGHGLPPGRPGVDWKIRVAAAVWAPSSYPCLLDIKQVEDANCSYPGFAADILHLALKYAEMEYELIPYPVVESWGNLVGKVNDTWILDGLLGMIQNGTLDFVMSYYGMADTLLEAMDFTFPYEFNQMRYGYVMQKQNSMNLNSASLLYAMFSWKVWLSFAGVLVVLMLMLFLTRNFKVWAKKDIFSGHHLQVDTKKLDYSGVWDAITVFLEQHHGEPSEGILSGNLVLVILGFTCLFLHTIYE</sequence>
<feature type="transmembrane region" description="Helical" evidence="1">
    <location>
        <begin position="232"/>
        <end position="253"/>
    </location>
</feature>
<evidence type="ECO:0000256" key="1">
    <source>
        <dbReference type="SAM" id="Phobius"/>
    </source>
</evidence>
<proteinExistence type="predicted"/>
<organism evidence="2 4">
    <name type="scientific">Plectus sambesii</name>
    <dbReference type="NCBI Taxonomy" id="2011161"/>
    <lineage>
        <taxon>Eukaryota</taxon>
        <taxon>Metazoa</taxon>
        <taxon>Ecdysozoa</taxon>
        <taxon>Nematoda</taxon>
        <taxon>Chromadorea</taxon>
        <taxon>Plectida</taxon>
        <taxon>Plectina</taxon>
        <taxon>Plectoidea</taxon>
        <taxon>Plectidae</taxon>
        <taxon>Plectus</taxon>
    </lineage>
</organism>
<dbReference type="SUPFAM" id="SSF53850">
    <property type="entry name" value="Periplasmic binding protein-like II"/>
    <property type="match status" value="1"/>
</dbReference>
<feature type="transmembrane region" description="Helical" evidence="1">
    <location>
        <begin position="157"/>
        <end position="183"/>
    </location>
</feature>
<name>A0A914XR97_9BILA</name>
<evidence type="ECO:0000313" key="4">
    <source>
        <dbReference type="WBParaSite" id="PSAMB.scaffold9473size4939.g32508.t1"/>
    </source>
</evidence>
<dbReference type="Gene3D" id="3.40.190.10">
    <property type="entry name" value="Periplasmic binding protein-like II"/>
    <property type="match status" value="1"/>
</dbReference>
<protein>
    <submittedName>
        <fullName evidence="3 4">Uncharacterized protein</fullName>
    </submittedName>
</protein>